<feature type="repeat" description="Solcar" evidence="6">
    <location>
        <begin position="231"/>
        <end position="322"/>
    </location>
</feature>
<name>A0A1Z5JJN2_FISSO</name>
<organism evidence="9 10">
    <name type="scientific">Fistulifera solaris</name>
    <name type="common">Oleaginous diatom</name>
    <dbReference type="NCBI Taxonomy" id="1519565"/>
    <lineage>
        <taxon>Eukaryota</taxon>
        <taxon>Sar</taxon>
        <taxon>Stramenopiles</taxon>
        <taxon>Ochrophyta</taxon>
        <taxon>Bacillariophyta</taxon>
        <taxon>Bacillariophyceae</taxon>
        <taxon>Bacillariophycidae</taxon>
        <taxon>Naviculales</taxon>
        <taxon>Naviculaceae</taxon>
        <taxon>Fistulifera</taxon>
    </lineage>
</organism>
<dbReference type="InterPro" id="IPR002067">
    <property type="entry name" value="MCP"/>
</dbReference>
<feature type="region of interest" description="Disordered" evidence="8">
    <location>
        <begin position="1"/>
        <end position="33"/>
    </location>
</feature>
<dbReference type="PROSITE" id="PS50920">
    <property type="entry name" value="SOLCAR"/>
    <property type="match status" value="3"/>
</dbReference>
<sequence length="329" mass="35901">MSHNNDDADDDDDDDDDDDKQDATPLSHPSWHNAVAGGVAGAGSRMATAPLDLIRIRRQLTPATLYPSESLWQSWVNIVQNEGGISALFRGNLAAVYLWIGYAAVQFSVYGRTKEHIQSVLPPTASAFVSGAVAGTFATLATYPFDVCRTTFAARGIIPQVSSIPFGSMAEPHFGPPINLPPKTLRQFVVQLYQQKGIRGFYAGVNPAVVQIIPYMGLNFGIYDTLTRGDKSVGLSAYAGSIAGAMSKLLIYPVDTVKRRLQHQAFYSGDIISPYKGMMDCVTRIAREEGIFSFYRGVVPSVLKTTIASSLSFSLFRFTKNILERTPQD</sequence>
<protein>
    <submittedName>
        <fullName evidence="9">Solute carrier family 25 (Mitochondrial thiamine pyrophosphate transporter), member 19</fullName>
    </submittedName>
</protein>
<evidence type="ECO:0000256" key="8">
    <source>
        <dbReference type="SAM" id="MobiDB-lite"/>
    </source>
</evidence>
<keyword evidence="4" id="KW-0677">Repeat</keyword>
<dbReference type="GO" id="GO:0016020">
    <property type="term" value="C:membrane"/>
    <property type="evidence" value="ECO:0007669"/>
    <property type="project" value="UniProtKB-SubCell"/>
</dbReference>
<keyword evidence="3 6" id="KW-0812">Transmembrane</keyword>
<dbReference type="InParanoid" id="A0A1Z5JJN2"/>
<feature type="repeat" description="Solcar" evidence="6">
    <location>
        <begin position="28"/>
        <end position="116"/>
    </location>
</feature>
<feature type="repeat" description="Solcar" evidence="6">
    <location>
        <begin position="122"/>
        <end position="229"/>
    </location>
</feature>
<dbReference type="GO" id="GO:0055085">
    <property type="term" value="P:transmembrane transport"/>
    <property type="evidence" value="ECO:0007669"/>
    <property type="project" value="InterPro"/>
</dbReference>
<evidence type="ECO:0000313" key="9">
    <source>
        <dbReference type="EMBL" id="GAX13981.1"/>
    </source>
</evidence>
<dbReference type="PRINTS" id="PR00926">
    <property type="entry name" value="MITOCARRIER"/>
</dbReference>
<accession>A0A1Z5JJN2</accession>
<comment type="caution">
    <text evidence="9">The sequence shown here is derived from an EMBL/GenBank/DDBJ whole genome shotgun (WGS) entry which is preliminary data.</text>
</comment>
<dbReference type="InterPro" id="IPR018108">
    <property type="entry name" value="MCP_transmembrane"/>
</dbReference>
<comment type="subcellular location">
    <subcellularLocation>
        <location evidence="1">Membrane</location>
        <topology evidence="1">Multi-pass membrane protein</topology>
    </subcellularLocation>
</comment>
<evidence type="ECO:0000256" key="4">
    <source>
        <dbReference type="ARBA" id="ARBA00022737"/>
    </source>
</evidence>
<dbReference type="Pfam" id="PF00153">
    <property type="entry name" value="Mito_carr"/>
    <property type="match status" value="3"/>
</dbReference>
<evidence type="ECO:0000256" key="1">
    <source>
        <dbReference type="ARBA" id="ARBA00004141"/>
    </source>
</evidence>
<evidence type="ECO:0000256" key="5">
    <source>
        <dbReference type="ARBA" id="ARBA00023136"/>
    </source>
</evidence>
<evidence type="ECO:0000256" key="3">
    <source>
        <dbReference type="ARBA" id="ARBA00022692"/>
    </source>
</evidence>
<keyword evidence="2 7" id="KW-0813">Transport</keyword>
<dbReference type="Gene3D" id="1.50.40.10">
    <property type="entry name" value="Mitochondrial carrier domain"/>
    <property type="match status" value="1"/>
</dbReference>
<reference evidence="9 10" key="1">
    <citation type="journal article" date="2015" name="Plant Cell">
        <title>Oil accumulation by the oleaginous diatom Fistulifera solaris as revealed by the genome and transcriptome.</title>
        <authorList>
            <person name="Tanaka T."/>
            <person name="Maeda Y."/>
            <person name="Veluchamy A."/>
            <person name="Tanaka M."/>
            <person name="Abida H."/>
            <person name="Marechal E."/>
            <person name="Bowler C."/>
            <person name="Muto M."/>
            <person name="Sunaga Y."/>
            <person name="Tanaka M."/>
            <person name="Yoshino T."/>
            <person name="Taniguchi T."/>
            <person name="Fukuda Y."/>
            <person name="Nemoto M."/>
            <person name="Matsumoto M."/>
            <person name="Wong P.S."/>
            <person name="Aburatani S."/>
            <person name="Fujibuchi W."/>
        </authorList>
    </citation>
    <scope>NUCLEOTIDE SEQUENCE [LARGE SCALE GENOMIC DNA]</scope>
    <source>
        <strain evidence="9 10">JPCC DA0580</strain>
    </source>
</reference>
<dbReference type="InterPro" id="IPR023395">
    <property type="entry name" value="MCP_dom_sf"/>
</dbReference>
<keyword evidence="10" id="KW-1185">Reference proteome</keyword>
<comment type="similarity">
    <text evidence="7">Belongs to the mitochondrial carrier (TC 2.A.29) family.</text>
</comment>
<evidence type="ECO:0000256" key="2">
    <source>
        <dbReference type="ARBA" id="ARBA00022448"/>
    </source>
</evidence>
<dbReference type="SUPFAM" id="SSF103506">
    <property type="entry name" value="Mitochondrial carrier"/>
    <property type="match status" value="1"/>
</dbReference>
<keyword evidence="5 6" id="KW-0472">Membrane</keyword>
<proteinExistence type="inferred from homology"/>
<dbReference type="Proteomes" id="UP000198406">
    <property type="component" value="Unassembled WGS sequence"/>
</dbReference>
<feature type="compositionally biased region" description="Acidic residues" evidence="8">
    <location>
        <begin position="7"/>
        <end position="20"/>
    </location>
</feature>
<evidence type="ECO:0000256" key="7">
    <source>
        <dbReference type="RuleBase" id="RU000488"/>
    </source>
</evidence>
<dbReference type="EMBL" id="BDSP01000074">
    <property type="protein sequence ID" value="GAX13981.1"/>
    <property type="molecule type" value="Genomic_DNA"/>
</dbReference>
<dbReference type="AlphaFoldDB" id="A0A1Z5JJN2"/>
<dbReference type="OrthoDB" id="18574at2759"/>
<evidence type="ECO:0000256" key="6">
    <source>
        <dbReference type="PROSITE-ProRule" id="PRU00282"/>
    </source>
</evidence>
<gene>
    <name evidence="9" type="ORF">FisN_5Lh104</name>
</gene>
<evidence type="ECO:0000313" key="10">
    <source>
        <dbReference type="Proteomes" id="UP000198406"/>
    </source>
</evidence>
<dbReference type="PANTHER" id="PTHR24089">
    <property type="entry name" value="SOLUTE CARRIER FAMILY 25"/>
    <property type="match status" value="1"/>
</dbReference>